<gene>
    <name evidence="7" type="ORF">L210DRAFT_3399157</name>
</gene>
<dbReference type="InterPro" id="IPR021627">
    <property type="entry name" value="Mediator_Med27"/>
</dbReference>
<keyword evidence="8" id="KW-1185">Reference proteome</keyword>
<sequence>MDREFGVTFNSTPTHDFRALKDFLEVLCSDKAQEALQAARASEDADHSELGLSFLRGDRKRKRPQSPVGSPQPYVPSPPRSSSLFASPEDDPPSMRAESLLEFVREFNRGSVGESKLSTAAAETDTTLAKCKLVIWSRTKTMRDELKAASTNNGARRPLTSPVVLRFMIPDVLTAYLSLIFTQLEDPLVVESVTAFGPRERKLPHEQSDYLAFQGLSQHIAKMILSHPRVPVQILMNVLVSYRGLFVDRCTSCQRVLSAEGHIPPVARIWVPKVVADAKPTASVETRHGTDQGGGRWESRHTTCLYN</sequence>
<reference evidence="7" key="2">
    <citation type="journal article" date="2020" name="Nat. Commun.">
        <title>Large-scale genome sequencing of mycorrhizal fungi provides insights into the early evolution of symbiotic traits.</title>
        <authorList>
            <person name="Miyauchi S."/>
            <person name="Kiss E."/>
            <person name="Kuo A."/>
            <person name="Drula E."/>
            <person name="Kohler A."/>
            <person name="Sanchez-Garcia M."/>
            <person name="Morin E."/>
            <person name="Andreopoulos B."/>
            <person name="Barry K.W."/>
            <person name="Bonito G."/>
            <person name="Buee M."/>
            <person name="Carver A."/>
            <person name="Chen C."/>
            <person name="Cichocki N."/>
            <person name="Clum A."/>
            <person name="Culley D."/>
            <person name="Crous P.W."/>
            <person name="Fauchery L."/>
            <person name="Girlanda M."/>
            <person name="Hayes R.D."/>
            <person name="Keri Z."/>
            <person name="LaButti K."/>
            <person name="Lipzen A."/>
            <person name="Lombard V."/>
            <person name="Magnuson J."/>
            <person name="Maillard F."/>
            <person name="Murat C."/>
            <person name="Nolan M."/>
            <person name="Ohm R.A."/>
            <person name="Pangilinan J."/>
            <person name="Pereira M.F."/>
            <person name="Perotto S."/>
            <person name="Peter M."/>
            <person name="Pfister S."/>
            <person name="Riley R."/>
            <person name="Sitrit Y."/>
            <person name="Stielow J.B."/>
            <person name="Szollosi G."/>
            <person name="Zifcakova L."/>
            <person name="Stursova M."/>
            <person name="Spatafora J.W."/>
            <person name="Tedersoo L."/>
            <person name="Vaario L.M."/>
            <person name="Yamada A."/>
            <person name="Yan M."/>
            <person name="Wang P."/>
            <person name="Xu J."/>
            <person name="Bruns T."/>
            <person name="Baldrian P."/>
            <person name="Vilgalys R."/>
            <person name="Dunand C."/>
            <person name="Henrissat B."/>
            <person name="Grigoriev I.V."/>
            <person name="Hibbett D."/>
            <person name="Nagy L.G."/>
            <person name="Martin F.M."/>
        </authorList>
    </citation>
    <scope>NUCLEOTIDE SEQUENCE</scope>
    <source>
        <strain evidence="7">BED1</strain>
    </source>
</reference>
<keyword evidence="3" id="KW-0805">Transcription regulation</keyword>
<evidence type="ECO:0000256" key="3">
    <source>
        <dbReference type="ARBA" id="ARBA00023015"/>
    </source>
</evidence>
<dbReference type="AlphaFoldDB" id="A0AAD4GFT2"/>
<evidence type="ECO:0000256" key="2">
    <source>
        <dbReference type="ARBA" id="ARBA00008048"/>
    </source>
</evidence>
<evidence type="ECO:0000313" key="8">
    <source>
        <dbReference type="Proteomes" id="UP001194468"/>
    </source>
</evidence>
<comment type="subcellular location">
    <subcellularLocation>
        <location evidence="1">Nucleus</location>
    </subcellularLocation>
</comment>
<organism evidence="7 8">
    <name type="scientific">Boletus edulis BED1</name>
    <dbReference type="NCBI Taxonomy" id="1328754"/>
    <lineage>
        <taxon>Eukaryota</taxon>
        <taxon>Fungi</taxon>
        <taxon>Dikarya</taxon>
        <taxon>Basidiomycota</taxon>
        <taxon>Agaricomycotina</taxon>
        <taxon>Agaricomycetes</taxon>
        <taxon>Agaricomycetidae</taxon>
        <taxon>Boletales</taxon>
        <taxon>Boletineae</taxon>
        <taxon>Boletaceae</taxon>
        <taxon>Boletoideae</taxon>
        <taxon>Boletus</taxon>
    </lineage>
</organism>
<evidence type="ECO:0000256" key="5">
    <source>
        <dbReference type="ARBA" id="ARBA00023242"/>
    </source>
</evidence>
<dbReference type="Proteomes" id="UP001194468">
    <property type="component" value="Unassembled WGS sequence"/>
</dbReference>
<dbReference type="GO" id="GO:0016592">
    <property type="term" value="C:mediator complex"/>
    <property type="evidence" value="ECO:0007669"/>
    <property type="project" value="InterPro"/>
</dbReference>
<evidence type="ECO:0000313" key="7">
    <source>
        <dbReference type="EMBL" id="KAF8441390.1"/>
    </source>
</evidence>
<name>A0AAD4GFT2_BOLED</name>
<comment type="similarity">
    <text evidence="2">Belongs to the Mediator complex subunit 27 family.</text>
</comment>
<evidence type="ECO:0000256" key="4">
    <source>
        <dbReference type="ARBA" id="ARBA00023163"/>
    </source>
</evidence>
<reference evidence="7" key="1">
    <citation type="submission" date="2019-10" db="EMBL/GenBank/DDBJ databases">
        <authorList>
            <consortium name="DOE Joint Genome Institute"/>
            <person name="Kuo A."/>
            <person name="Miyauchi S."/>
            <person name="Kiss E."/>
            <person name="Drula E."/>
            <person name="Kohler A."/>
            <person name="Sanchez-Garcia M."/>
            <person name="Andreopoulos B."/>
            <person name="Barry K.W."/>
            <person name="Bonito G."/>
            <person name="Buee M."/>
            <person name="Carver A."/>
            <person name="Chen C."/>
            <person name="Cichocki N."/>
            <person name="Clum A."/>
            <person name="Culley D."/>
            <person name="Crous P.W."/>
            <person name="Fauchery L."/>
            <person name="Girlanda M."/>
            <person name="Hayes R."/>
            <person name="Keri Z."/>
            <person name="LaButti K."/>
            <person name="Lipzen A."/>
            <person name="Lombard V."/>
            <person name="Magnuson J."/>
            <person name="Maillard F."/>
            <person name="Morin E."/>
            <person name="Murat C."/>
            <person name="Nolan M."/>
            <person name="Ohm R."/>
            <person name="Pangilinan J."/>
            <person name="Pereira M."/>
            <person name="Perotto S."/>
            <person name="Peter M."/>
            <person name="Riley R."/>
            <person name="Sitrit Y."/>
            <person name="Stielow B."/>
            <person name="Szollosi G."/>
            <person name="Zifcakova L."/>
            <person name="Stursova M."/>
            <person name="Spatafora J.W."/>
            <person name="Tedersoo L."/>
            <person name="Vaario L.-M."/>
            <person name="Yamada A."/>
            <person name="Yan M."/>
            <person name="Wang P."/>
            <person name="Xu J."/>
            <person name="Bruns T."/>
            <person name="Baldrian P."/>
            <person name="Vilgalys R."/>
            <person name="Henrissat B."/>
            <person name="Grigoriev I.V."/>
            <person name="Hibbett D."/>
            <person name="Nagy L.G."/>
            <person name="Martin F.M."/>
        </authorList>
    </citation>
    <scope>NUCLEOTIDE SEQUENCE</scope>
    <source>
        <strain evidence="7">BED1</strain>
    </source>
</reference>
<dbReference type="EMBL" id="WHUW01000010">
    <property type="protein sequence ID" value="KAF8441390.1"/>
    <property type="molecule type" value="Genomic_DNA"/>
</dbReference>
<accession>A0AAD4GFT2</accession>
<dbReference type="Pfam" id="PF11571">
    <property type="entry name" value="Med27"/>
    <property type="match status" value="1"/>
</dbReference>
<proteinExistence type="inferred from homology"/>
<feature type="region of interest" description="Disordered" evidence="6">
    <location>
        <begin position="35"/>
        <end position="95"/>
    </location>
</feature>
<keyword evidence="5" id="KW-0539">Nucleus</keyword>
<feature type="region of interest" description="Disordered" evidence="6">
    <location>
        <begin position="281"/>
        <end position="307"/>
    </location>
</feature>
<evidence type="ECO:0000256" key="6">
    <source>
        <dbReference type="SAM" id="MobiDB-lite"/>
    </source>
</evidence>
<protein>
    <submittedName>
        <fullName evidence="7">Uncharacterized protein</fullName>
    </submittedName>
</protein>
<comment type="caution">
    <text evidence="7">The sequence shown here is derived from an EMBL/GenBank/DDBJ whole genome shotgun (WGS) entry which is preliminary data.</text>
</comment>
<keyword evidence="4" id="KW-0804">Transcription</keyword>
<evidence type="ECO:0000256" key="1">
    <source>
        <dbReference type="ARBA" id="ARBA00004123"/>
    </source>
</evidence>